<dbReference type="GO" id="GO:0030378">
    <property type="term" value="F:serine racemase activity"/>
    <property type="evidence" value="ECO:0007669"/>
    <property type="project" value="UniProtKB-EC"/>
</dbReference>
<dbReference type="InterPro" id="IPR036052">
    <property type="entry name" value="TrpB-like_PALP_sf"/>
</dbReference>
<keyword evidence="1" id="KW-0456">Lyase</keyword>
<dbReference type="GO" id="GO:0016829">
    <property type="term" value="F:lyase activity"/>
    <property type="evidence" value="ECO:0007669"/>
    <property type="project" value="UniProtKB-KW"/>
</dbReference>
<proteinExistence type="predicted"/>
<dbReference type="Proteomes" id="UP000215914">
    <property type="component" value="Unassembled WGS sequence"/>
</dbReference>
<gene>
    <name evidence="1" type="ORF">HanXRQr2_Chr04g0166761</name>
</gene>
<reference evidence="1" key="1">
    <citation type="journal article" date="2017" name="Nature">
        <title>The sunflower genome provides insights into oil metabolism, flowering and Asterid evolution.</title>
        <authorList>
            <person name="Badouin H."/>
            <person name="Gouzy J."/>
            <person name="Grassa C.J."/>
            <person name="Murat F."/>
            <person name="Staton S.E."/>
            <person name="Cottret L."/>
            <person name="Lelandais-Briere C."/>
            <person name="Owens G.L."/>
            <person name="Carrere S."/>
            <person name="Mayjonade B."/>
            <person name="Legrand L."/>
            <person name="Gill N."/>
            <person name="Kane N.C."/>
            <person name="Bowers J.E."/>
            <person name="Hubner S."/>
            <person name="Bellec A."/>
            <person name="Berard A."/>
            <person name="Berges H."/>
            <person name="Blanchet N."/>
            <person name="Boniface M.C."/>
            <person name="Brunel D."/>
            <person name="Catrice O."/>
            <person name="Chaidir N."/>
            <person name="Claudel C."/>
            <person name="Donnadieu C."/>
            <person name="Faraut T."/>
            <person name="Fievet G."/>
            <person name="Helmstetter N."/>
            <person name="King M."/>
            <person name="Knapp S.J."/>
            <person name="Lai Z."/>
            <person name="Le Paslier M.C."/>
            <person name="Lippi Y."/>
            <person name="Lorenzon L."/>
            <person name="Mandel J.R."/>
            <person name="Marage G."/>
            <person name="Marchand G."/>
            <person name="Marquand E."/>
            <person name="Bret-Mestries E."/>
            <person name="Morien E."/>
            <person name="Nambeesan S."/>
            <person name="Nguyen T."/>
            <person name="Pegot-Espagnet P."/>
            <person name="Pouilly N."/>
            <person name="Raftis F."/>
            <person name="Sallet E."/>
            <person name="Schiex T."/>
            <person name="Thomas J."/>
            <person name="Vandecasteele C."/>
            <person name="Vares D."/>
            <person name="Vear F."/>
            <person name="Vautrin S."/>
            <person name="Crespi M."/>
            <person name="Mangin B."/>
            <person name="Burke J.M."/>
            <person name="Salse J."/>
            <person name="Munos S."/>
            <person name="Vincourt P."/>
            <person name="Rieseberg L.H."/>
            <person name="Langlade N.B."/>
        </authorList>
    </citation>
    <scope>NUCLEOTIDE SEQUENCE</scope>
    <source>
        <tissue evidence="1">Leaves</tissue>
    </source>
</reference>
<reference evidence="1" key="2">
    <citation type="submission" date="2020-06" db="EMBL/GenBank/DDBJ databases">
        <title>Helianthus annuus Genome sequencing and assembly Release 2.</title>
        <authorList>
            <person name="Gouzy J."/>
            <person name="Langlade N."/>
            <person name="Munos S."/>
        </authorList>
    </citation>
    <scope>NUCLEOTIDE SEQUENCE</scope>
    <source>
        <tissue evidence="1">Leaves</tissue>
    </source>
</reference>
<evidence type="ECO:0000313" key="1">
    <source>
        <dbReference type="EMBL" id="KAF5810209.1"/>
    </source>
</evidence>
<sequence>MVVGGLISCMVIGAKSKNPAIWVLAAEPKGADDATQFKAYAKMITLSQTNTIDDRL</sequence>
<dbReference type="EMBL" id="MNCJ02000319">
    <property type="protein sequence ID" value="KAF5810209.1"/>
    <property type="molecule type" value="Genomic_DNA"/>
</dbReference>
<protein>
    <submittedName>
        <fullName evidence="1">Ammonia-lyase, Serine racemase</fullName>
        <ecNumber evidence="1">4.3.1.-</ecNumber>
        <ecNumber evidence="1">5.1.1.18</ecNumber>
    </submittedName>
</protein>
<evidence type="ECO:0000313" key="2">
    <source>
        <dbReference type="Proteomes" id="UP000215914"/>
    </source>
</evidence>
<organism evidence="1 2">
    <name type="scientific">Helianthus annuus</name>
    <name type="common">Common sunflower</name>
    <dbReference type="NCBI Taxonomy" id="4232"/>
    <lineage>
        <taxon>Eukaryota</taxon>
        <taxon>Viridiplantae</taxon>
        <taxon>Streptophyta</taxon>
        <taxon>Embryophyta</taxon>
        <taxon>Tracheophyta</taxon>
        <taxon>Spermatophyta</taxon>
        <taxon>Magnoliopsida</taxon>
        <taxon>eudicotyledons</taxon>
        <taxon>Gunneridae</taxon>
        <taxon>Pentapetalae</taxon>
        <taxon>asterids</taxon>
        <taxon>campanulids</taxon>
        <taxon>Asterales</taxon>
        <taxon>Asteraceae</taxon>
        <taxon>Asteroideae</taxon>
        <taxon>Heliantheae alliance</taxon>
        <taxon>Heliantheae</taxon>
        <taxon>Helianthus</taxon>
    </lineage>
</organism>
<dbReference type="AlphaFoldDB" id="A0A9K3J875"/>
<name>A0A9K3J875_HELAN</name>
<dbReference type="EC" id="5.1.1.18" evidence="1"/>
<dbReference type="Gramene" id="mRNA:HanXRQr2_Chr04g0166761">
    <property type="protein sequence ID" value="mRNA:HanXRQr2_Chr04g0166761"/>
    <property type="gene ID" value="HanXRQr2_Chr04g0166761"/>
</dbReference>
<dbReference type="Gene3D" id="3.40.50.1100">
    <property type="match status" value="1"/>
</dbReference>
<comment type="caution">
    <text evidence="1">The sequence shown here is derived from an EMBL/GenBank/DDBJ whole genome shotgun (WGS) entry which is preliminary data.</text>
</comment>
<keyword evidence="1" id="KW-0413">Isomerase</keyword>
<keyword evidence="2" id="KW-1185">Reference proteome</keyword>
<dbReference type="EC" id="4.3.1.-" evidence="1"/>
<accession>A0A9K3J875</accession>
<dbReference type="SUPFAM" id="SSF53686">
    <property type="entry name" value="Tryptophan synthase beta subunit-like PLP-dependent enzymes"/>
    <property type="match status" value="1"/>
</dbReference>